<feature type="domain" description="Runt" evidence="5">
    <location>
        <begin position="1"/>
        <end position="59"/>
    </location>
</feature>
<dbReference type="PANTHER" id="PTHR11950:SF31">
    <property type="entry name" value="SEGMENTATION PROTEIN RUNT"/>
    <property type="match status" value="1"/>
</dbReference>
<reference evidence="6 7" key="1">
    <citation type="submission" date="2024-05" db="EMBL/GenBank/DDBJ databases">
        <title>Culex pipiens pipiens assembly and annotation.</title>
        <authorList>
            <person name="Alout H."/>
            <person name="Durand T."/>
        </authorList>
    </citation>
    <scope>NUCLEOTIDE SEQUENCE [LARGE SCALE GENOMIC DNA]</scope>
    <source>
        <strain evidence="6">HA-2024</strain>
        <tissue evidence="6">Whole body</tissue>
    </source>
</reference>
<dbReference type="AlphaFoldDB" id="A0ABD1CY99"/>
<dbReference type="EMBL" id="JBEHCU010008636">
    <property type="protein sequence ID" value="KAL1381424.1"/>
    <property type="molecule type" value="Genomic_DNA"/>
</dbReference>
<evidence type="ECO:0000256" key="1">
    <source>
        <dbReference type="ARBA" id="ARBA00004123"/>
    </source>
</evidence>
<organism evidence="6 7">
    <name type="scientific">Culex pipiens pipiens</name>
    <name type="common">Northern house mosquito</name>
    <dbReference type="NCBI Taxonomy" id="38569"/>
    <lineage>
        <taxon>Eukaryota</taxon>
        <taxon>Metazoa</taxon>
        <taxon>Ecdysozoa</taxon>
        <taxon>Arthropoda</taxon>
        <taxon>Hexapoda</taxon>
        <taxon>Insecta</taxon>
        <taxon>Pterygota</taxon>
        <taxon>Neoptera</taxon>
        <taxon>Endopterygota</taxon>
        <taxon>Diptera</taxon>
        <taxon>Nematocera</taxon>
        <taxon>Culicoidea</taxon>
        <taxon>Culicidae</taxon>
        <taxon>Culicinae</taxon>
        <taxon>Culicini</taxon>
        <taxon>Culex</taxon>
        <taxon>Culex</taxon>
    </lineage>
</organism>
<comment type="subcellular location">
    <subcellularLocation>
        <location evidence="1">Nucleus</location>
    </subcellularLocation>
</comment>
<protein>
    <recommendedName>
        <fullName evidence="5">Runt domain-containing protein</fullName>
    </recommendedName>
</protein>
<dbReference type="GO" id="GO:0005634">
    <property type="term" value="C:nucleus"/>
    <property type="evidence" value="ECO:0007669"/>
    <property type="project" value="UniProtKB-SubCell"/>
</dbReference>
<keyword evidence="7" id="KW-1185">Reference proteome</keyword>
<dbReference type="PRINTS" id="PR00967">
    <property type="entry name" value="ONCOGENEAML1"/>
</dbReference>
<feature type="non-terminal residue" evidence="6">
    <location>
        <position position="61"/>
    </location>
</feature>
<keyword evidence="3" id="KW-0804">Transcription</keyword>
<comment type="caution">
    <text evidence="6">The sequence shown here is derived from an EMBL/GenBank/DDBJ whole genome shotgun (WGS) entry which is preliminary data.</text>
</comment>
<dbReference type="InterPro" id="IPR013524">
    <property type="entry name" value="Runt_dom"/>
</dbReference>
<gene>
    <name evidence="6" type="ORF">pipiens_013470</name>
</gene>
<dbReference type="SUPFAM" id="SSF49417">
    <property type="entry name" value="p53-like transcription factors"/>
    <property type="match status" value="1"/>
</dbReference>
<dbReference type="InterPro" id="IPR012346">
    <property type="entry name" value="p53/RUNT-type_TF_DNA-bd_sf"/>
</dbReference>
<evidence type="ECO:0000313" key="6">
    <source>
        <dbReference type="EMBL" id="KAL1381424.1"/>
    </source>
</evidence>
<sequence length="61" mass="6801">MFIRRQCTTATKYCTYLHSLSFAGKSFTLTITVSTSPPQVATYNKAIKVTVDGPREPRSKT</sequence>
<proteinExistence type="predicted"/>
<dbReference type="Proteomes" id="UP001562425">
    <property type="component" value="Unassembled WGS sequence"/>
</dbReference>
<evidence type="ECO:0000259" key="5">
    <source>
        <dbReference type="PROSITE" id="PS51062"/>
    </source>
</evidence>
<dbReference type="PANTHER" id="PTHR11950">
    <property type="entry name" value="RUNT RELATED"/>
    <property type="match status" value="1"/>
</dbReference>
<evidence type="ECO:0000313" key="7">
    <source>
        <dbReference type="Proteomes" id="UP001562425"/>
    </source>
</evidence>
<evidence type="ECO:0000256" key="2">
    <source>
        <dbReference type="ARBA" id="ARBA00023015"/>
    </source>
</evidence>
<dbReference type="GO" id="GO:0006357">
    <property type="term" value="P:regulation of transcription by RNA polymerase II"/>
    <property type="evidence" value="ECO:0007669"/>
    <property type="project" value="UniProtKB-ARBA"/>
</dbReference>
<keyword evidence="4" id="KW-0539">Nucleus</keyword>
<keyword evidence="2" id="KW-0805">Transcription regulation</keyword>
<dbReference type="InterPro" id="IPR000040">
    <property type="entry name" value="AML1_Runt"/>
</dbReference>
<evidence type="ECO:0000256" key="3">
    <source>
        <dbReference type="ARBA" id="ARBA00023163"/>
    </source>
</evidence>
<evidence type="ECO:0000256" key="4">
    <source>
        <dbReference type="ARBA" id="ARBA00023242"/>
    </source>
</evidence>
<accession>A0ABD1CY99</accession>
<dbReference type="InterPro" id="IPR008967">
    <property type="entry name" value="p53-like_TF_DNA-bd_sf"/>
</dbReference>
<dbReference type="PROSITE" id="PS51062">
    <property type="entry name" value="RUNT"/>
    <property type="match status" value="1"/>
</dbReference>
<dbReference type="Pfam" id="PF00853">
    <property type="entry name" value="Runt"/>
    <property type="match status" value="1"/>
</dbReference>
<dbReference type="Gene3D" id="2.60.40.720">
    <property type="match status" value="1"/>
</dbReference>
<name>A0ABD1CY99_CULPP</name>